<evidence type="ECO:0008006" key="6">
    <source>
        <dbReference type="Google" id="ProtNLM"/>
    </source>
</evidence>
<sequence>MTDKAAGATVAQRLGAWTAGLRREDVSDVAWRSATRAIVDVVGDAFAGASAPLARTVRQQALADYAAGPASLIGVPGATLAPPAAAHVNAVAAHVLDFDANYNTGMVFAPAAMLPAALAAGEMVGASGDDLLTAFAAGSEIVCVLAAALSDAPYRKDRDSLFYRGWFNTAVLGPIGAAAAAARVLRLDARRTTEAIAIATVQAGGLRIAVGSDMKPYLTGRAAETGLRAALLAQGGAQAPHDAFEGFRGFIQVINGGAWSAEVFDRLGGFTDPGASFKLYPACSSIQAAAEALELLMARDAISVADVATVRCDVTQHIASNLAFPRPETVTQAQFSMPFALGCVLAYGSFTAEHLAPTSLTAPAVQAAMAKIEMHPATLFDDEAAAREGPEATRVTIVLRDGRSVSHLQVASTGKPVNPVTDERLDQKFVANAAPVLGQEGATRLLGLLRTLSDRRDLRGLFAPTSSLESAA</sequence>
<dbReference type="Gene3D" id="1.10.4100.10">
    <property type="entry name" value="2-methylcitrate dehydratase PrpD"/>
    <property type="match status" value="1"/>
</dbReference>
<dbReference type="Pfam" id="PF19305">
    <property type="entry name" value="MmgE_PrpD_C"/>
    <property type="match status" value="1"/>
</dbReference>
<comment type="caution">
    <text evidence="4">The sequence shown here is derived from an EMBL/GenBank/DDBJ whole genome shotgun (WGS) entry which is preliminary data.</text>
</comment>
<dbReference type="RefSeq" id="WP_111417537.1">
    <property type="nucleotide sequence ID" value="NZ_NPEX01000011.1"/>
</dbReference>
<feature type="domain" description="MmgE/PrpD N-terminal" evidence="2">
    <location>
        <begin position="12"/>
        <end position="257"/>
    </location>
</feature>
<dbReference type="EMBL" id="NPEX01000011">
    <property type="protein sequence ID" value="RAI45612.1"/>
    <property type="molecule type" value="Genomic_DNA"/>
</dbReference>
<proteinExistence type="inferred from homology"/>
<dbReference type="InterPro" id="IPR042188">
    <property type="entry name" value="MmgE/PrpD_sf_2"/>
</dbReference>
<dbReference type="AlphaFoldDB" id="A0A327L804"/>
<dbReference type="InterPro" id="IPR036148">
    <property type="entry name" value="MmgE/PrpD_sf"/>
</dbReference>
<evidence type="ECO:0000259" key="2">
    <source>
        <dbReference type="Pfam" id="PF03972"/>
    </source>
</evidence>
<evidence type="ECO:0000313" key="5">
    <source>
        <dbReference type="Proteomes" id="UP000249130"/>
    </source>
</evidence>
<dbReference type="InterPro" id="IPR045336">
    <property type="entry name" value="MmgE_PrpD_N"/>
</dbReference>
<reference evidence="4 5" key="1">
    <citation type="submission" date="2017-07" db="EMBL/GenBank/DDBJ databases">
        <title>Draft Genome Sequences of Select Purple Nonsulfur Bacteria.</title>
        <authorList>
            <person name="Lasarre B."/>
            <person name="Mckinlay J.B."/>
        </authorList>
    </citation>
    <scope>NUCLEOTIDE SEQUENCE [LARGE SCALE GENOMIC DNA]</scope>
    <source>
        <strain evidence="4 5">DSM 5909</strain>
    </source>
</reference>
<gene>
    <name evidence="4" type="ORF">CH341_02915</name>
</gene>
<keyword evidence="5" id="KW-1185">Reference proteome</keyword>
<comment type="similarity">
    <text evidence="1">Belongs to the PrpD family.</text>
</comment>
<dbReference type="PANTHER" id="PTHR16943:SF8">
    <property type="entry name" value="2-METHYLCITRATE DEHYDRATASE"/>
    <property type="match status" value="1"/>
</dbReference>
<protein>
    <recommendedName>
        <fullName evidence="6">2-methylcitrate dehydratase</fullName>
    </recommendedName>
</protein>
<dbReference type="GO" id="GO:0016829">
    <property type="term" value="F:lyase activity"/>
    <property type="evidence" value="ECO:0007669"/>
    <property type="project" value="InterPro"/>
</dbReference>
<dbReference type="Pfam" id="PF03972">
    <property type="entry name" value="MmgE_PrpD_N"/>
    <property type="match status" value="1"/>
</dbReference>
<dbReference type="InterPro" id="IPR005656">
    <property type="entry name" value="MmgE_PrpD"/>
</dbReference>
<evidence type="ECO:0000313" key="4">
    <source>
        <dbReference type="EMBL" id="RAI45612.1"/>
    </source>
</evidence>
<dbReference type="InterPro" id="IPR042183">
    <property type="entry name" value="MmgE/PrpD_sf_1"/>
</dbReference>
<dbReference type="Proteomes" id="UP000249130">
    <property type="component" value="Unassembled WGS sequence"/>
</dbReference>
<feature type="domain" description="MmgE/PrpD C-terminal" evidence="3">
    <location>
        <begin position="280"/>
        <end position="445"/>
    </location>
</feature>
<evidence type="ECO:0000259" key="3">
    <source>
        <dbReference type="Pfam" id="PF19305"/>
    </source>
</evidence>
<dbReference type="OrthoDB" id="5415580at2"/>
<dbReference type="Gene3D" id="3.30.1330.120">
    <property type="entry name" value="2-methylcitrate dehydratase PrpD"/>
    <property type="match status" value="1"/>
</dbReference>
<evidence type="ECO:0000256" key="1">
    <source>
        <dbReference type="ARBA" id="ARBA00006174"/>
    </source>
</evidence>
<dbReference type="SUPFAM" id="SSF103378">
    <property type="entry name" value="2-methylcitrate dehydratase PrpD"/>
    <property type="match status" value="1"/>
</dbReference>
<organism evidence="4 5">
    <name type="scientific">Rhodoplanes roseus</name>
    <dbReference type="NCBI Taxonomy" id="29409"/>
    <lineage>
        <taxon>Bacteria</taxon>
        <taxon>Pseudomonadati</taxon>
        <taxon>Pseudomonadota</taxon>
        <taxon>Alphaproteobacteria</taxon>
        <taxon>Hyphomicrobiales</taxon>
        <taxon>Nitrobacteraceae</taxon>
        <taxon>Rhodoplanes</taxon>
    </lineage>
</organism>
<name>A0A327L804_9BRAD</name>
<dbReference type="InterPro" id="IPR045337">
    <property type="entry name" value="MmgE_PrpD_C"/>
</dbReference>
<accession>A0A327L804</accession>
<dbReference type="PANTHER" id="PTHR16943">
    <property type="entry name" value="2-METHYLCITRATE DEHYDRATASE-RELATED"/>
    <property type="match status" value="1"/>
</dbReference>